<proteinExistence type="predicted"/>
<organism evidence="1 2">
    <name type="scientific">Paracoccus caeni</name>
    <dbReference type="NCBI Taxonomy" id="657651"/>
    <lineage>
        <taxon>Bacteria</taxon>
        <taxon>Pseudomonadati</taxon>
        <taxon>Pseudomonadota</taxon>
        <taxon>Alphaproteobacteria</taxon>
        <taxon>Rhodobacterales</taxon>
        <taxon>Paracoccaceae</taxon>
        <taxon>Paracoccus</taxon>
    </lineage>
</organism>
<comment type="caution">
    <text evidence="1">The sequence shown here is derived from an EMBL/GenBank/DDBJ whole genome shotgun (WGS) entry which is preliminary data.</text>
</comment>
<gene>
    <name evidence="1" type="ORF">JJJ17_10310</name>
</gene>
<accession>A0A934VUY2</accession>
<protein>
    <submittedName>
        <fullName evidence="1">Uncharacterized protein</fullName>
    </submittedName>
</protein>
<evidence type="ECO:0000313" key="2">
    <source>
        <dbReference type="Proteomes" id="UP000640485"/>
    </source>
</evidence>
<dbReference type="Proteomes" id="UP000640485">
    <property type="component" value="Unassembled WGS sequence"/>
</dbReference>
<dbReference type="EMBL" id="JAEPRQ010000003">
    <property type="protein sequence ID" value="MBK4216316.1"/>
    <property type="molecule type" value="Genomic_DNA"/>
</dbReference>
<name>A0A934VUY2_9RHOB</name>
<dbReference type="RefSeq" id="WP_200686085.1">
    <property type="nucleotide sequence ID" value="NZ_JAEPRQ010000003.1"/>
</dbReference>
<keyword evidence="2" id="KW-1185">Reference proteome</keyword>
<dbReference type="AlphaFoldDB" id="A0A934VUY2"/>
<reference evidence="1" key="1">
    <citation type="submission" date="2021-01" db="EMBL/GenBank/DDBJ databases">
        <title>Paracoccus amoyensis sp. nov., isolated from the surface seawater along the coast of Xiamen Island, China.</title>
        <authorList>
            <person name="Lyu L."/>
        </authorList>
    </citation>
    <scope>NUCLEOTIDE SEQUENCE</scope>
    <source>
        <strain evidence="1">MJ17</strain>
    </source>
</reference>
<sequence length="254" mass="29263">MKSDDDVVLAINRFDHWIKKQNLNYADAVSQMLHFMRNGIQQGMQIRDALNDRLGILIDEMIEDAEKVDSRILYAVRYVAEKYRTDIFHASTEPEFIYMGRLIGATDWIFGDGKYAIGVVAVYNTIFNEAFSNKVSYAFSLSNGLDISEREGNSGRELFDVAVMKNYYNISYHNDNMSGRMAWAEGEDIALGIYKFIQSPESRGLLCSLLPPAGLLEVDWSKQQWVFEARNRQWLNYKHPRDLISYFDQMAATS</sequence>
<evidence type="ECO:0000313" key="1">
    <source>
        <dbReference type="EMBL" id="MBK4216316.1"/>
    </source>
</evidence>